<evidence type="ECO:0000256" key="1">
    <source>
        <dbReference type="SAM" id="Phobius"/>
    </source>
</evidence>
<sequence>MKLIAGREPTPEELHRIMAIAHSLDIPVHDAMFPILVELDTYHGIFSRLPGEIARKTQKSAEDAAQKAAVLAQSKVNAAVADLIPSISGQLADAAGAAVRQAQVGRSMITVWGAMLLVGLVFSAGYFSGAREFSAAQRGQFPWDVFLTDAGARIGLGLASPSLVMLGGLFFLFPDGTPSAWGWVFVVLGVASLGVLIFLALN</sequence>
<keyword evidence="1" id="KW-0472">Membrane</keyword>
<evidence type="ECO:0000313" key="3">
    <source>
        <dbReference type="Proteomes" id="UP000009374"/>
    </source>
</evidence>
<name>C6I144_9BACT</name>
<dbReference type="EMBL" id="GG693891">
    <property type="protein sequence ID" value="EES51433.1"/>
    <property type="molecule type" value="Genomic_DNA"/>
</dbReference>
<feature type="transmembrane region" description="Helical" evidence="1">
    <location>
        <begin position="109"/>
        <end position="130"/>
    </location>
</feature>
<keyword evidence="1" id="KW-0812">Transmembrane</keyword>
<accession>C6I144</accession>
<protein>
    <submittedName>
        <fullName evidence="2">Uncharacterized protein</fullName>
    </submittedName>
</protein>
<evidence type="ECO:0000313" key="2">
    <source>
        <dbReference type="EMBL" id="EES51433.1"/>
    </source>
</evidence>
<keyword evidence="1" id="KW-1133">Transmembrane helix</keyword>
<reference evidence="2 3" key="1">
    <citation type="journal article" date="2009" name="Appl. Environ. Microbiol.">
        <title>Community genomic and proteomic analyses of chemoautotrophic iron-oxidizing "Leptospirillum rubarum" (Group II) and "Leptospirillum ferrodiazotrophum" (Group III) bacteria in acid mine drainage biofilms.</title>
        <authorList>
            <person name="Goltsman D.S."/>
            <person name="Denef V.J."/>
            <person name="Singer S.W."/>
            <person name="VerBerkmoes N.C."/>
            <person name="Lefsrud M."/>
            <person name="Mueller R.S."/>
            <person name="Dick G.J."/>
            <person name="Sun C.L."/>
            <person name="Wheeler K.E."/>
            <person name="Zemla A."/>
            <person name="Baker B.J."/>
            <person name="Hauser L."/>
            <person name="Land M."/>
            <person name="Shah M.B."/>
            <person name="Thelen M.P."/>
            <person name="Hettich R.L."/>
            <person name="Banfield J.F."/>
        </authorList>
    </citation>
    <scope>NUCLEOTIDE SEQUENCE [LARGE SCALE GENOMIC DNA]</scope>
</reference>
<dbReference type="AlphaFoldDB" id="C6I144"/>
<proteinExistence type="predicted"/>
<feature type="transmembrane region" description="Helical" evidence="1">
    <location>
        <begin position="180"/>
        <end position="201"/>
    </location>
</feature>
<gene>
    <name evidence="2" type="ORF">UBAL3_96270026</name>
</gene>
<feature type="transmembrane region" description="Helical" evidence="1">
    <location>
        <begin position="150"/>
        <end position="173"/>
    </location>
</feature>
<organism evidence="2 3">
    <name type="scientific">Leptospirillum ferrodiazotrophum</name>
    <dbReference type="NCBI Taxonomy" id="412449"/>
    <lineage>
        <taxon>Bacteria</taxon>
        <taxon>Pseudomonadati</taxon>
        <taxon>Nitrospirota</taxon>
        <taxon>Nitrospiria</taxon>
        <taxon>Nitrospirales</taxon>
        <taxon>Nitrospiraceae</taxon>
        <taxon>Leptospirillum</taxon>
    </lineage>
</organism>
<dbReference type="Proteomes" id="UP000009374">
    <property type="component" value="Unassembled WGS sequence"/>
</dbReference>
<keyword evidence="3" id="KW-1185">Reference proteome</keyword>